<dbReference type="Pfam" id="PF11460">
    <property type="entry name" value="DUF3007"/>
    <property type="match status" value="1"/>
</dbReference>
<reference evidence="2 3" key="1">
    <citation type="journal article" date="2023" name="Commun. Biol.">
        <title>Reorganization of the ancestral sex-determining regions during the evolution of trioecy in Pleodorina starrii.</title>
        <authorList>
            <person name="Takahashi K."/>
            <person name="Suzuki S."/>
            <person name="Kawai-Toyooka H."/>
            <person name="Yamamoto K."/>
            <person name="Hamaji T."/>
            <person name="Ootsuki R."/>
            <person name="Yamaguchi H."/>
            <person name="Kawachi M."/>
            <person name="Higashiyama T."/>
            <person name="Nozaki H."/>
        </authorList>
    </citation>
    <scope>NUCLEOTIDE SEQUENCE [LARGE SCALE GENOMIC DNA]</scope>
    <source>
        <strain evidence="2 3">NIES-4479</strain>
    </source>
</reference>
<feature type="transmembrane region" description="Helical" evidence="1">
    <location>
        <begin position="109"/>
        <end position="129"/>
    </location>
</feature>
<dbReference type="PANTHER" id="PTHR35734:SF1">
    <property type="entry name" value="OS01G0805200 PROTEIN"/>
    <property type="match status" value="1"/>
</dbReference>
<dbReference type="OrthoDB" id="5023at2759"/>
<feature type="transmembrane region" description="Helical" evidence="1">
    <location>
        <begin position="79"/>
        <end position="97"/>
    </location>
</feature>
<organism evidence="2 3">
    <name type="scientific">Pleodorina starrii</name>
    <dbReference type="NCBI Taxonomy" id="330485"/>
    <lineage>
        <taxon>Eukaryota</taxon>
        <taxon>Viridiplantae</taxon>
        <taxon>Chlorophyta</taxon>
        <taxon>core chlorophytes</taxon>
        <taxon>Chlorophyceae</taxon>
        <taxon>CS clade</taxon>
        <taxon>Chlamydomonadales</taxon>
        <taxon>Volvocaceae</taxon>
        <taxon>Pleodorina</taxon>
    </lineage>
</organism>
<evidence type="ECO:0000313" key="2">
    <source>
        <dbReference type="EMBL" id="GLC60182.1"/>
    </source>
</evidence>
<dbReference type="Proteomes" id="UP001165080">
    <property type="component" value="Unassembled WGS sequence"/>
</dbReference>
<dbReference type="AlphaFoldDB" id="A0A9W6BXN7"/>
<dbReference type="EMBL" id="BRXU01000032">
    <property type="protein sequence ID" value="GLC60182.1"/>
    <property type="molecule type" value="Genomic_DNA"/>
</dbReference>
<accession>A0A9W6BXN7</accession>
<evidence type="ECO:0000256" key="1">
    <source>
        <dbReference type="SAM" id="Phobius"/>
    </source>
</evidence>
<dbReference type="InterPro" id="IPR021562">
    <property type="entry name" value="DUF3007"/>
</dbReference>
<name>A0A9W6BXN7_9CHLO</name>
<proteinExistence type="predicted"/>
<keyword evidence="3" id="KW-1185">Reference proteome</keyword>
<comment type="caution">
    <text evidence="2">The sequence shown here is derived from an EMBL/GenBank/DDBJ whole genome shotgun (WGS) entry which is preliminary data.</text>
</comment>
<gene>
    <name evidence="2" type="primary">PLEST009195</name>
    <name evidence="2" type="ORF">PLESTB_001582600</name>
</gene>
<keyword evidence="1" id="KW-0812">Transmembrane</keyword>
<keyword evidence="1" id="KW-0472">Membrane</keyword>
<evidence type="ECO:0000313" key="3">
    <source>
        <dbReference type="Proteomes" id="UP001165080"/>
    </source>
</evidence>
<sequence>MASLLARPCSLLCSTSTSTTRTPAPFSAGTLNVRGVRRVPGLASRLSSGSRGATTVRASGNDGEKVVYNKEFGYSRKDVLIITFGLIALGYALYYGLQATGMEAGLAGNWVQLIIFMGICVGWVSTYIYRVATKQMTYVKQLEQYEEAVMQKRVEEMTEAEISELAGEVEADKQRRMAARQAAKRE</sequence>
<dbReference type="PANTHER" id="PTHR35734">
    <property type="entry name" value="OS01G0805200 PROTEIN"/>
    <property type="match status" value="1"/>
</dbReference>
<keyword evidence="1" id="KW-1133">Transmembrane helix</keyword>
<protein>
    <submittedName>
        <fullName evidence="2">Uncharacterized protein</fullName>
    </submittedName>
</protein>